<dbReference type="PANTHER" id="PTHR43485">
    <property type="entry name" value="HYDROGENASE-4 COMPONENT G"/>
    <property type="match status" value="1"/>
</dbReference>
<reference evidence="4" key="1">
    <citation type="submission" date="2011-10" db="EMBL/GenBank/DDBJ databases">
        <title>The complete genome of chromosome of Thermovirga lienii DSM 17291.</title>
        <authorList>
            <consortium name="US DOE Joint Genome Institute (JGI-PGF)"/>
            <person name="Lucas S."/>
            <person name="Copeland A."/>
            <person name="Lapidus A."/>
            <person name="Glavina del Rio T."/>
            <person name="Dalin E."/>
            <person name="Tice H."/>
            <person name="Bruce D."/>
            <person name="Goodwin L."/>
            <person name="Pitluck S."/>
            <person name="Peters L."/>
            <person name="Mikhailova N."/>
            <person name="Saunders E."/>
            <person name="Kyrpides N."/>
            <person name="Mavromatis K."/>
            <person name="Ivanova N."/>
            <person name="Last F.I."/>
            <person name="Brettin T."/>
            <person name="Detter J.C."/>
            <person name="Han C."/>
            <person name="Larimer F."/>
            <person name="Land M."/>
            <person name="Hauser L."/>
            <person name="Markowitz V."/>
            <person name="Cheng J.-F."/>
            <person name="Hugenholtz P."/>
            <person name="Woyke T."/>
            <person name="Wu D."/>
            <person name="Spring S."/>
            <person name="Schroeder M."/>
            <person name="Brambilla E.-M."/>
            <person name="Klenk H.-P."/>
            <person name="Eisen J.A."/>
        </authorList>
    </citation>
    <scope>NUCLEOTIDE SEQUENCE [LARGE SCALE GENOMIC DNA]</scope>
    <source>
        <strain evidence="4">ATCC BAA-1197 / DSM 17291 / Cas60314</strain>
    </source>
</reference>
<name>G7V5M3_THELD</name>
<dbReference type="STRING" id="580340.Tlie_1202"/>
<dbReference type="Proteomes" id="UP000005868">
    <property type="component" value="Chromosome"/>
</dbReference>
<evidence type="ECO:0000259" key="2">
    <source>
        <dbReference type="Pfam" id="PF00329"/>
    </source>
</evidence>
<feature type="domain" description="NADH:ubiquinone oxidoreductase 30kDa subunit" evidence="2">
    <location>
        <begin position="53"/>
        <end position="172"/>
    </location>
</feature>
<dbReference type="Pfam" id="PF00329">
    <property type="entry name" value="Complex1_30kDa"/>
    <property type="match status" value="1"/>
</dbReference>
<dbReference type="AlphaFoldDB" id="G7V5M3"/>
<proteinExistence type="predicted"/>
<organism evidence="3 4">
    <name type="scientific">Thermovirga lienii (strain ATCC BAA-1197 / DSM 17291 / Cas60314)</name>
    <dbReference type="NCBI Taxonomy" id="580340"/>
    <lineage>
        <taxon>Bacteria</taxon>
        <taxon>Thermotogati</taxon>
        <taxon>Synergistota</taxon>
        <taxon>Synergistia</taxon>
        <taxon>Synergistales</taxon>
        <taxon>Thermovirgaceae</taxon>
        <taxon>Thermovirga</taxon>
    </lineage>
</organism>
<dbReference type="KEGG" id="tli:Tlie_1202"/>
<dbReference type="HOGENOM" id="CLU_097415_1_0_0"/>
<protein>
    <submittedName>
        <fullName evidence="3">NADH dehydrogenase (Ubiquinone) 30 kDa subunit</fullName>
    </submittedName>
</protein>
<dbReference type="InterPro" id="IPR037232">
    <property type="entry name" value="NADH_quin_OxRdtase_su_C/D-like"/>
</dbReference>
<sequence length="183" mass="21267">MSRCKPEYVKDSKKPEEVAGCLQERFEDALESLEIREYKGGISNEVQYKDMYLKVKREKFLDLIDTLMTFDFLHFQVMSGNDDGDVVTLNYHCTLFRSSERGKEIGLCISVAVPKDDLRMPSLWGRIPGVEYSEREMREMLGVDFEGLPNKGLIFLPEDWDEDIKPWRRDDTGPSPEDVRELS</sequence>
<dbReference type="eggNOG" id="COG0852">
    <property type="taxonomic scope" value="Bacteria"/>
</dbReference>
<keyword evidence="3" id="KW-0830">Ubiquinone</keyword>
<dbReference type="SUPFAM" id="SSF143243">
    <property type="entry name" value="Nqo5-like"/>
    <property type="match status" value="1"/>
</dbReference>
<evidence type="ECO:0000256" key="1">
    <source>
        <dbReference type="SAM" id="MobiDB-lite"/>
    </source>
</evidence>
<feature type="region of interest" description="Disordered" evidence="1">
    <location>
        <begin position="164"/>
        <end position="183"/>
    </location>
</feature>
<dbReference type="GO" id="GO:0008137">
    <property type="term" value="F:NADH dehydrogenase (ubiquinone) activity"/>
    <property type="evidence" value="ECO:0007669"/>
    <property type="project" value="InterPro"/>
</dbReference>
<dbReference type="InterPro" id="IPR001268">
    <property type="entry name" value="NADH_UbQ_OxRdtase_30kDa_su"/>
</dbReference>
<keyword evidence="4" id="KW-1185">Reference proteome</keyword>
<dbReference type="Gene3D" id="3.30.460.80">
    <property type="entry name" value="NADH:ubiquinone oxidoreductase, 30kDa subunit"/>
    <property type="match status" value="1"/>
</dbReference>
<accession>G7V5M3</accession>
<dbReference type="InterPro" id="IPR052197">
    <property type="entry name" value="ComplexI_49kDa-like"/>
</dbReference>
<reference evidence="3 4" key="2">
    <citation type="journal article" date="2012" name="Stand. Genomic Sci.">
        <title>Genome sequence of the moderately thermophilic, amino-acid-degrading and sulfur-reducing bacterium Thermovirga lienii type strain (Cas60314(T)).</title>
        <authorList>
            <person name="Goker M."/>
            <person name="Saunders E."/>
            <person name="Lapidus A."/>
            <person name="Nolan M."/>
            <person name="Lucas S."/>
            <person name="Hammon N."/>
            <person name="Deshpande S."/>
            <person name="Cheng J.F."/>
            <person name="Han C."/>
            <person name="Tapia R."/>
            <person name="Goodwin L.A."/>
            <person name="Pitluck S."/>
            <person name="Liolios K."/>
            <person name="Mavromatis K."/>
            <person name="Pagani I."/>
            <person name="Ivanova N."/>
            <person name="Mikhailova N."/>
            <person name="Pati A."/>
            <person name="Chen A."/>
            <person name="Palaniappan K."/>
            <person name="Land M."/>
            <person name="Chang Y.J."/>
            <person name="Jeffries C.D."/>
            <person name="Brambilla E.M."/>
            <person name="Rohde M."/>
            <person name="Spring S."/>
            <person name="Detter J.C."/>
            <person name="Woyke T."/>
            <person name="Bristow J."/>
            <person name="Eisen J.A."/>
            <person name="Markowitz V."/>
            <person name="Hugenholtz P."/>
            <person name="Kyrpides N.C."/>
            <person name="Klenk H.P."/>
        </authorList>
    </citation>
    <scope>NUCLEOTIDE SEQUENCE [LARGE SCALE GENOMIC DNA]</scope>
    <source>
        <strain evidence="4">ATCC BAA-1197 / DSM 17291 / Cas60314</strain>
    </source>
</reference>
<dbReference type="PANTHER" id="PTHR43485:SF1">
    <property type="entry name" value="FORMATE HYDROGENLYASE SUBUNIT 5-RELATED"/>
    <property type="match status" value="1"/>
</dbReference>
<evidence type="ECO:0000313" key="4">
    <source>
        <dbReference type="Proteomes" id="UP000005868"/>
    </source>
</evidence>
<evidence type="ECO:0000313" key="3">
    <source>
        <dbReference type="EMBL" id="AER66933.1"/>
    </source>
</evidence>
<dbReference type="OrthoDB" id="3746692at2"/>
<dbReference type="EMBL" id="CP003096">
    <property type="protein sequence ID" value="AER66933.1"/>
    <property type="molecule type" value="Genomic_DNA"/>
</dbReference>
<gene>
    <name evidence="3" type="ordered locus">Tlie_1202</name>
</gene>